<comment type="subcellular location">
    <subcellularLocation>
        <location evidence="1">Periplasm</location>
    </subcellularLocation>
</comment>
<reference evidence="3 4" key="1">
    <citation type="submission" date="2013-08" db="EMBL/GenBank/DDBJ databases">
        <title>Genome sequencing of Lysobacter.</title>
        <authorList>
            <person name="Zhang S."/>
            <person name="Wang G."/>
        </authorList>
    </citation>
    <scope>NUCLEOTIDE SEQUENCE [LARGE SCALE GENOMIC DNA]</scope>
    <source>
        <strain evidence="3 4">Ko07</strain>
    </source>
</reference>
<organism evidence="3 4">
    <name type="scientific">Lysobacter concretionis Ko07 = DSM 16239</name>
    <dbReference type="NCBI Taxonomy" id="1122185"/>
    <lineage>
        <taxon>Bacteria</taxon>
        <taxon>Pseudomonadati</taxon>
        <taxon>Pseudomonadota</taxon>
        <taxon>Gammaproteobacteria</taxon>
        <taxon>Lysobacterales</taxon>
        <taxon>Lysobacteraceae</taxon>
        <taxon>Novilysobacter</taxon>
    </lineage>
</organism>
<dbReference type="InterPro" id="IPR036249">
    <property type="entry name" value="Thioredoxin-like_sf"/>
</dbReference>
<dbReference type="Gene3D" id="3.40.30.10">
    <property type="entry name" value="Glutaredoxin"/>
    <property type="match status" value="1"/>
</dbReference>
<dbReference type="AlphaFoldDB" id="A0A0A0EL24"/>
<accession>A0A0A0EL24</accession>
<keyword evidence="1" id="KW-0732">Signal</keyword>
<comment type="function">
    <text evidence="1">Required for disulfide bond formation in some periplasmic proteins. Acts by transferring its disulfide bond to other proteins and is reduced in the process.</text>
</comment>
<protein>
    <recommendedName>
        <fullName evidence="1">Thiol:disulfide interchange protein</fullName>
    </recommendedName>
</protein>
<dbReference type="CDD" id="cd03020">
    <property type="entry name" value="DsbA_DsbC_DsbG"/>
    <property type="match status" value="1"/>
</dbReference>
<dbReference type="OrthoDB" id="5298214at2"/>
<dbReference type="EMBL" id="AVPS01000005">
    <property type="protein sequence ID" value="KGM51716.1"/>
    <property type="molecule type" value="Genomic_DNA"/>
</dbReference>
<dbReference type="eggNOG" id="COG1651">
    <property type="taxonomic scope" value="Bacteria"/>
</dbReference>
<dbReference type="Gene3D" id="3.10.450.70">
    <property type="entry name" value="Disulphide bond isomerase, DsbC/G, N-terminal"/>
    <property type="match status" value="1"/>
</dbReference>
<comment type="similarity">
    <text evidence="1">Belongs to the thioredoxin family. DsbC subfamily.</text>
</comment>
<dbReference type="InterPro" id="IPR009094">
    <property type="entry name" value="DiS-bond_isomerase_DsbC/G_N_sf"/>
</dbReference>
<evidence type="ECO:0000259" key="2">
    <source>
        <dbReference type="Pfam" id="PF13098"/>
    </source>
</evidence>
<dbReference type="GO" id="GO:0042597">
    <property type="term" value="C:periplasmic space"/>
    <property type="evidence" value="ECO:0007669"/>
    <property type="project" value="UniProtKB-SubCell"/>
</dbReference>
<dbReference type="InterPro" id="IPR033954">
    <property type="entry name" value="DiS-bond_Isoase_DsbC/G"/>
</dbReference>
<name>A0A0A0EL24_9GAMM</name>
<dbReference type="PANTHER" id="PTHR35272:SF4">
    <property type="entry name" value="THIOL:DISULFIDE INTERCHANGE PROTEIN DSBG"/>
    <property type="match status" value="1"/>
</dbReference>
<comment type="caution">
    <text evidence="3">The sequence shown here is derived from an EMBL/GenBank/DDBJ whole genome shotgun (WGS) entry which is preliminary data.</text>
</comment>
<sequence>MMARKIKPWLLLAPILLLSAACTGAKEPVATPATQATGNAKPVATTTNHPAPIEALEARGLEVLGTFDAPSGLTGYAGLAGTDPVSVYLTSDGQHALVGSLLDAQGNDVGADAIRKLVIKPVSERTWSKLQDAAWVQDGKTTAPRTVYAFSDPNCPYCNLFWEAARPWVDAGKVQLRHVMVGVIRADSANKAAAILTASSPEQALTSNERNFANGGIKPVATVSAKVRADLNANELLMLELGFQGTPGILFLDEDGNVQRRSGMPQPADLTTVLGPR</sequence>
<keyword evidence="1" id="KW-0574">Periplasm</keyword>
<dbReference type="InterPro" id="IPR051470">
    <property type="entry name" value="Thiol:disulfide_interchange"/>
</dbReference>
<evidence type="ECO:0000313" key="3">
    <source>
        <dbReference type="EMBL" id="KGM51716.1"/>
    </source>
</evidence>
<dbReference type="SUPFAM" id="SSF52833">
    <property type="entry name" value="Thioredoxin-like"/>
    <property type="match status" value="1"/>
</dbReference>
<evidence type="ECO:0000256" key="1">
    <source>
        <dbReference type="RuleBase" id="RU364038"/>
    </source>
</evidence>
<dbReference type="STRING" id="1122185.N792_08570"/>
<dbReference type="PROSITE" id="PS51257">
    <property type="entry name" value="PROKAR_LIPOPROTEIN"/>
    <property type="match status" value="1"/>
</dbReference>
<feature type="signal peptide" evidence="1">
    <location>
        <begin position="1"/>
        <end position="25"/>
    </location>
</feature>
<dbReference type="InterPro" id="IPR012336">
    <property type="entry name" value="Thioredoxin-like_fold"/>
</dbReference>
<dbReference type="Proteomes" id="UP000030017">
    <property type="component" value="Unassembled WGS sequence"/>
</dbReference>
<dbReference type="SUPFAM" id="SSF54423">
    <property type="entry name" value="DsbC/DsbG N-terminal domain-like"/>
    <property type="match status" value="1"/>
</dbReference>
<evidence type="ECO:0000313" key="4">
    <source>
        <dbReference type="Proteomes" id="UP000030017"/>
    </source>
</evidence>
<proteinExistence type="inferred from homology"/>
<keyword evidence="1" id="KW-0676">Redox-active center</keyword>
<dbReference type="PANTHER" id="PTHR35272">
    <property type="entry name" value="THIOL:DISULFIDE INTERCHANGE PROTEIN DSBC-RELATED"/>
    <property type="match status" value="1"/>
</dbReference>
<dbReference type="Pfam" id="PF13098">
    <property type="entry name" value="Thioredoxin_2"/>
    <property type="match status" value="1"/>
</dbReference>
<feature type="domain" description="Thioredoxin-like fold" evidence="2">
    <location>
        <begin position="143"/>
        <end position="274"/>
    </location>
</feature>
<keyword evidence="4" id="KW-1185">Reference proteome</keyword>
<feature type="chain" id="PRO_5010002716" description="Thiol:disulfide interchange protein" evidence="1">
    <location>
        <begin position="26"/>
        <end position="277"/>
    </location>
</feature>
<gene>
    <name evidence="3" type="ORF">N792_08570</name>
</gene>
<dbReference type="NCBIfam" id="NF008657">
    <property type="entry name" value="PRK11657.1"/>
    <property type="match status" value="1"/>
</dbReference>